<organism evidence="1 2">
    <name type="scientific">Takifugu flavidus</name>
    <name type="common">sansaifugu</name>
    <dbReference type="NCBI Taxonomy" id="433684"/>
    <lineage>
        <taxon>Eukaryota</taxon>
        <taxon>Metazoa</taxon>
        <taxon>Chordata</taxon>
        <taxon>Craniata</taxon>
        <taxon>Vertebrata</taxon>
        <taxon>Euteleostomi</taxon>
        <taxon>Actinopterygii</taxon>
        <taxon>Neopterygii</taxon>
        <taxon>Teleostei</taxon>
        <taxon>Neoteleostei</taxon>
        <taxon>Acanthomorphata</taxon>
        <taxon>Eupercaria</taxon>
        <taxon>Tetraodontiformes</taxon>
        <taxon>Tetradontoidea</taxon>
        <taxon>Tetraodontidae</taxon>
        <taxon>Takifugu</taxon>
    </lineage>
</organism>
<keyword evidence="2" id="KW-1185">Reference proteome</keyword>
<name>A0A5C6MK33_9TELE</name>
<dbReference type="EMBL" id="RHFK02000057">
    <property type="protein sequence ID" value="TWW54881.1"/>
    <property type="molecule type" value="Genomic_DNA"/>
</dbReference>
<protein>
    <submittedName>
        <fullName evidence="1">Uncharacterized protein</fullName>
    </submittedName>
</protein>
<reference evidence="1 2" key="1">
    <citation type="submission" date="2019-04" db="EMBL/GenBank/DDBJ databases">
        <title>Chromosome genome assembly for Takifugu flavidus.</title>
        <authorList>
            <person name="Xiao S."/>
        </authorList>
    </citation>
    <scope>NUCLEOTIDE SEQUENCE [LARGE SCALE GENOMIC DNA]</scope>
    <source>
        <strain evidence="1">HTHZ2018</strain>
        <tissue evidence="1">Muscle</tissue>
    </source>
</reference>
<dbReference type="Gene3D" id="2.130.10.130">
    <property type="entry name" value="Integrin alpha, N-terminal"/>
    <property type="match status" value="1"/>
</dbReference>
<dbReference type="AlphaFoldDB" id="A0A5C6MK33"/>
<gene>
    <name evidence="1" type="ORF">D4764_0017730</name>
</gene>
<dbReference type="InterPro" id="IPR028994">
    <property type="entry name" value="Integrin_alpha_N"/>
</dbReference>
<comment type="caution">
    <text evidence="1">The sequence shown here is derived from an EMBL/GenBank/DDBJ whole genome shotgun (WGS) entry which is preliminary data.</text>
</comment>
<proteinExistence type="predicted"/>
<dbReference type="Proteomes" id="UP000324091">
    <property type="component" value="Unassembled WGS sequence"/>
</dbReference>
<accession>A0A5C6MK33</accession>
<evidence type="ECO:0000313" key="2">
    <source>
        <dbReference type="Proteomes" id="UP000324091"/>
    </source>
</evidence>
<sequence>MCAHRYQQWVPDAFVAHLLTGQCYLLGDDLQAQVQTQDKTWRRVVCDSEHLSNFRNNHHWFAYCQQGMSF</sequence>
<evidence type="ECO:0000313" key="1">
    <source>
        <dbReference type="EMBL" id="TWW54881.1"/>
    </source>
</evidence>